<accession>A0A9X1VC61</accession>
<evidence type="ECO:0000313" key="1">
    <source>
        <dbReference type="EMBL" id="MCI0183322.1"/>
    </source>
</evidence>
<evidence type="ECO:0000313" key="2">
    <source>
        <dbReference type="Proteomes" id="UP001139263"/>
    </source>
</evidence>
<dbReference type="InterPro" id="IPR015231">
    <property type="entry name" value="DUF1934"/>
</dbReference>
<dbReference type="Proteomes" id="UP001139263">
    <property type="component" value="Unassembled WGS sequence"/>
</dbReference>
<dbReference type="Pfam" id="PF09148">
    <property type="entry name" value="DUF1934"/>
    <property type="match status" value="1"/>
</dbReference>
<reference evidence="1" key="1">
    <citation type="submission" date="2022-03" db="EMBL/GenBank/DDBJ databases">
        <title>Draft Genome Sequence of Firmicute Strain S0AB, a Heterotrophic Iron/Sulfur-Oxidizing Extreme Acidophile.</title>
        <authorList>
            <person name="Vergara E."/>
            <person name="Pakostova E."/>
            <person name="Johnson D.B."/>
            <person name="Holmes D.S."/>
        </authorList>
    </citation>
    <scope>NUCLEOTIDE SEQUENCE</scope>
    <source>
        <strain evidence="1">S0AB</strain>
    </source>
</reference>
<protein>
    <submittedName>
        <fullName evidence="1">Uncharacterized protein</fullName>
    </submittedName>
</protein>
<keyword evidence="2" id="KW-1185">Reference proteome</keyword>
<comment type="caution">
    <text evidence="1">The sequence shown here is derived from an EMBL/GenBank/DDBJ whole genome shotgun (WGS) entry which is preliminary data.</text>
</comment>
<dbReference type="RefSeq" id="WP_241713458.1">
    <property type="nucleotide sequence ID" value="NZ_JALBUF010000004.1"/>
</dbReference>
<dbReference type="InterPro" id="IPR012674">
    <property type="entry name" value="Calycin"/>
</dbReference>
<dbReference type="Gene3D" id="2.40.128.20">
    <property type="match status" value="1"/>
</dbReference>
<dbReference type="SUPFAM" id="SSF50814">
    <property type="entry name" value="Lipocalins"/>
    <property type="match status" value="1"/>
</dbReference>
<name>A0A9X1VC61_9BACL</name>
<organism evidence="1 2">
    <name type="scientific">Sulfoacidibacillus ferrooxidans</name>
    <dbReference type="NCBI Taxonomy" id="2005001"/>
    <lineage>
        <taxon>Bacteria</taxon>
        <taxon>Bacillati</taxon>
        <taxon>Bacillota</taxon>
        <taxon>Bacilli</taxon>
        <taxon>Bacillales</taxon>
        <taxon>Alicyclobacillaceae</taxon>
        <taxon>Sulfoacidibacillus</taxon>
    </lineage>
</organism>
<dbReference type="EMBL" id="JALBUF010000004">
    <property type="protein sequence ID" value="MCI0183322.1"/>
    <property type="molecule type" value="Genomic_DNA"/>
</dbReference>
<sequence length="139" mass="15593">MGERGYIRITSDAAGVTECEALIEELDSHAGYRVTYKEMQEGMQGTTTTLLLDVSDQSIPTMRMSRHGDEVESLQDFVEGKTTKAYYKVASSDLTFAIETHRLSVFVVGNRVEVDVEAAFLFSNEQPLPFIARLEWGFL</sequence>
<dbReference type="AlphaFoldDB" id="A0A9X1VC61"/>
<proteinExistence type="predicted"/>
<gene>
    <name evidence="1" type="ORF">MM817_01599</name>
</gene>